<name>X1CJV8_9ZZZZ</name>
<feature type="non-terminal residue" evidence="2">
    <location>
        <position position="1"/>
    </location>
</feature>
<organism evidence="2">
    <name type="scientific">marine sediment metagenome</name>
    <dbReference type="NCBI Taxonomy" id="412755"/>
    <lineage>
        <taxon>unclassified sequences</taxon>
        <taxon>metagenomes</taxon>
        <taxon>ecological metagenomes</taxon>
    </lineage>
</organism>
<protein>
    <submittedName>
        <fullName evidence="2">Uncharacterized protein</fullName>
    </submittedName>
</protein>
<dbReference type="EMBL" id="BART01034882">
    <property type="protein sequence ID" value="GAH08681.1"/>
    <property type="molecule type" value="Genomic_DNA"/>
</dbReference>
<gene>
    <name evidence="2" type="ORF">S01H4_59469</name>
</gene>
<comment type="caution">
    <text evidence="2">The sequence shown here is derived from an EMBL/GenBank/DDBJ whole genome shotgun (WGS) entry which is preliminary data.</text>
</comment>
<sequence>QIYGFKEGDIVVLDIHVRTTQTTQSTTQSTQSDSRIERRID</sequence>
<accession>X1CJV8</accession>
<proteinExistence type="predicted"/>
<dbReference type="AlphaFoldDB" id="X1CJV8"/>
<feature type="compositionally biased region" description="Low complexity" evidence="1">
    <location>
        <begin position="21"/>
        <end position="32"/>
    </location>
</feature>
<evidence type="ECO:0000256" key="1">
    <source>
        <dbReference type="SAM" id="MobiDB-lite"/>
    </source>
</evidence>
<feature type="region of interest" description="Disordered" evidence="1">
    <location>
        <begin position="21"/>
        <end position="41"/>
    </location>
</feature>
<evidence type="ECO:0000313" key="2">
    <source>
        <dbReference type="EMBL" id="GAH08681.1"/>
    </source>
</evidence>
<reference evidence="2" key="1">
    <citation type="journal article" date="2014" name="Front. Microbiol.">
        <title>High frequency of phylogenetically diverse reductive dehalogenase-homologous genes in deep subseafloor sedimentary metagenomes.</title>
        <authorList>
            <person name="Kawai M."/>
            <person name="Futagami T."/>
            <person name="Toyoda A."/>
            <person name="Takaki Y."/>
            <person name="Nishi S."/>
            <person name="Hori S."/>
            <person name="Arai W."/>
            <person name="Tsubouchi T."/>
            <person name="Morono Y."/>
            <person name="Uchiyama I."/>
            <person name="Ito T."/>
            <person name="Fujiyama A."/>
            <person name="Inagaki F."/>
            <person name="Takami H."/>
        </authorList>
    </citation>
    <scope>NUCLEOTIDE SEQUENCE</scope>
    <source>
        <strain evidence="2">Expedition CK06-06</strain>
    </source>
</reference>